<dbReference type="RefSeq" id="WP_012057844.1">
    <property type="nucleotide sequence ID" value="NZ_CP007389.1"/>
</dbReference>
<keyword evidence="3" id="KW-1185">Reference proteome</keyword>
<name>A0ABN4UWM6_9BACT</name>
<feature type="domain" description="Phospholipase/carboxylesterase/thioesterase" evidence="1">
    <location>
        <begin position="55"/>
        <end position="170"/>
    </location>
</feature>
<dbReference type="Gene3D" id="3.40.50.1820">
    <property type="entry name" value="alpha/beta hydrolase"/>
    <property type="match status" value="1"/>
</dbReference>
<proteinExistence type="predicted"/>
<evidence type="ECO:0000313" key="3">
    <source>
        <dbReference type="Proteomes" id="UP000185490"/>
    </source>
</evidence>
<accession>A0ABN4UWM6</accession>
<keyword evidence="2" id="KW-0378">Hydrolase</keyword>
<organism evidence="2 3">
    <name type="scientific">Thermosipho melanesiensis</name>
    <dbReference type="NCBI Taxonomy" id="46541"/>
    <lineage>
        <taxon>Bacteria</taxon>
        <taxon>Thermotogati</taxon>
        <taxon>Thermotogota</taxon>
        <taxon>Thermotogae</taxon>
        <taxon>Thermotogales</taxon>
        <taxon>Fervidobacteriaceae</taxon>
        <taxon>Thermosipho</taxon>
    </lineage>
</organism>
<dbReference type="EMBL" id="CP007389">
    <property type="protein sequence ID" value="APT74543.1"/>
    <property type="molecule type" value="Genomic_DNA"/>
</dbReference>
<gene>
    <name evidence="2" type="ORF">BW47_08685</name>
</gene>
<dbReference type="InterPro" id="IPR029058">
    <property type="entry name" value="AB_hydrolase_fold"/>
</dbReference>
<dbReference type="GO" id="GO:0016787">
    <property type="term" value="F:hydrolase activity"/>
    <property type="evidence" value="ECO:0007669"/>
    <property type="project" value="UniProtKB-KW"/>
</dbReference>
<dbReference type="Pfam" id="PF02230">
    <property type="entry name" value="Abhydrolase_2"/>
    <property type="match status" value="1"/>
</dbReference>
<dbReference type="SUPFAM" id="SSF53474">
    <property type="entry name" value="alpha/beta-Hydrolases"/>
    <property type="match status" value="1"/>
</dbReference>
<evidence type="ECO:0000259" key="1">
    <source>
        <dbReference type="Pfam" id="PF02230"/>
    </source>
</evidence>
<evidence type="ECO:0000313" key="2">
    <source>
        <dbReference type="EMBL" id="APT74543.1"/>
    </source>
</evidence>
<protein>
    <submittedName>
        <fullName evidence="2">Alpha/beta hydrolase</fullName>
    </submittedName>
</protein>
<reference evidence="2 3" key="1">
    <citation type="submission" date="2014-02" db="EMBL/GenBank/DDBJ databases">
        <title>Diversity of Thermotogales isolates from hydrothermal vents.</title>
        <authorList>
            <person name="Haverkamp T.H.A."/>
            <person name="Lossouarn J."/>
            <person name="Geslin C."/>
            <person name="Nesbo C.L."/>
        </authorList>
    </citation>
    <scope>NUCLEOTIDE SEQUENCE [LARGE SCALE GENOMIC DNA]</scope>
    <source>
        <strain evidence="2 3">431</strain>
    </source>
</reference>
<dbReference type="Proteomes" id="UP000185490">
    <property type="component" value="Chromosome"/>
</dbReference>
<dbReference type="InterPro" id="IPR003140">
    <property type="entry name" value="PLipase/COase/thioEstase"/>
</dbReference>
<sequence>MYIYEYDKNIPFNLKEEKFNNYSILSFDVVYEPDVPEAKKIFVYKYLTKNPWGKIIVLHGIGNNHIPYLMWYAKQFSKLGLESYFLIFPYHLNRGKTNWEGGEPFYHHSPAHCIVRFHQAIKDVRRTIDLIEKNNDDIYIMGFSFGGMITTMTMALDKRIKAGIIAFSGGDWRWINWYSPYLEKVRNGYRKYSNEWGCVDEKKCVKLRSNAKKQLTKINNINDIFTLKPTCFHYDPISYAKFVTQPTLLFQGIFDKIIPAKATKSLFESLPNAKKILIPSGHKSSYMFRRIITKMSVNFLKKSKFS</sequence>